<dbReference type="InterPro" id="IPR003593">
    <property type="entry name" value="AAA+_ATPase"/>
</dbReference>
<dbReference type="FunFam" id="1.10.8.60:FF:000014">
    <property type="entry name" value="DNA-binding transcriptional regulator NtrC"/>
    <property type="match status" value="1"/>
</dbReference>
<dbReference type="Gene3D" id="1.10.10.60">
    <property type="entry name" value="Homeodomain-like"/>
    <property type="match status" value="1"/>
</dbReference>
<feature type="non-terminal residue" evidence="10">
    <location>
        <position position="437"/>
    </location>
</feature>
<keyword evidence="4" id="KW-0238">DNA-binding</keyword>
<keyword evidence="3" id="KW-0805">Transcription regulation</keyword>
<dbReference type="Gene3D" id="3.40.50.300">
    <property type="entry name" value="P-loop containing nucleotide triphosphate hydrolases"/>
    <property type="match status" value="1"/>
</dbReference>
<dbReference type="Pfam" id="PF00158">
    <property type="entry name" value="Sigma54_activat"/>
    <property type="match status" value="1"/>
</dbReference>
<dbReference type="InterPro" id="IPR027417">
    <property type="entry name" value="P-loop_NTPase"/>
</dbReference>
<evidence type="ECO:0000259" key="8">
    <source>
        <dbReference type="PROSITE" id="PS50045"/>
    </source>
</evidence>
<dbReference type="CDD" id="cd00156">
    <property type="entry name" value="REC"/>
    <property type="match status" value="1"/>
</dbReference>
<accession>A0A1F6CKD9</accession>
<dbReference type="SMART" id="SM00382">
    <property type="entry name" value="AAA"/>
    <property type="match status" value="1"/>
</dbReference>
<keyword evidence="1" id="KW-0547">Nucleotide-binding</keyword>
<dbReference type="FunFam" id="3.40.50.300:FF:000006">
    <property type="entry name" value="DNA-binding transcriptional regulator NtrC"/>
    <property type="match status" value="1"/>
</dbReference>
<dbReference type="PROSITE" id="PS00675">
    <property type="entry name" value="SIGMA54_INTERACT_1"/>
    <property type="match status" value="1"/>
</dbReference>
<gene>
    <name evidence="10" type="ORF">A3F84_16110</name>
</gene>
<dbReference type="GO" id="GO:0005524">
    <property type="term" value="F:ATP binding"/>
    <property type="evidence" value="ECO:0007669"/>
    <property type="project" value="UniProtKB-KW"/>
</dbReference>
<evidence type="ECO:0000256" key="4">
    <source>
        <dbReference type="ARBA" id="ARBA00023125"/>
    </source>
</evidence>
<comment type="caution">
    <text evidence="10">The sequence shown here is derived from an EMBL/GenBank/DDBJ whole genome shotgun (WGS) entry which is preliminary data.</text>
</comment>
<evidence type="ECO:0000259" key="9">
    <source>
        <dbReference type="PROSITE" id="PS50110"/>
    </source>
</evidence>
<keyword evidence="5" id="KW-0010">Activator</keyword>
<dbReference type="Pfam" id="PF00072">
    <property type="entry name" value="Response_reg"/>
    <property type="match status" value="1"/>
</dbReference>
<evidence type="ECO:0000313" key="11">
    <source>
        <dbReference type="Proteomes" id="UP000178606"/>
    </source>
</evidence>
<dbReference type="SUPFAM" id="SSF52540">
    <property type="entry name" value="P-loop containing nucleoside triphosphate hydrolases"/>
    <property type="match status" value="1"/>
</dbReference>
<dbReference type="CDD" id="cd00009">
    <property type="entry name" value="AAA"/>
    <property type="match status" value="1"/>
</dbReference>
<protein>
    <recommendedName>
        <fullName evidence="12">Fis family transcriptional regulator</fullName>
    </recommendedName>
</protein>
<dbReference type="Proteomes" id="UP000178606">
    <property type="component" value="Unassembled WGS sequence"/>
</dbReference>
<dbReference type="Pfam" id="PF25601">
    <property type="entry name" value="AAA_lid_14"/>
    <property type="match status" value="1"/>
</dbReference>
<dbReference type="InterPro" id="IPR058031">
    <property type="entry name" value="AAA_lid_NorR"/>
</dbReference>
<dbReference type="PROSITE" id="PS50110">
    <property type="entry name" value="RESPONSE_REGULATORY"/>
    <property type="match status" value="1"/>
</dbReference>
<feature type="domain" description="Sigma-54 factor interaction" evidence="8">
    <location>
        <begin position="135"/>
        <end position="364"/>
    </location>
</feature>
<dbReference type="PROSITE" id="PS50045">
    <property type="entry name" value="SIGMA54_INTERACT_4"/>
    <property type="match status" value="1"/>
</dbReference>
<dbReference type="InterPro" id="IPR011006">
    <property type="entry name" value="CheY-like_superfamily"/>
</dbReference>
<dbReference type="Gene3D" id="3.40.50.2300">
    <property type="match status" value="1"/>
</dbReference>
<dbReference type="GO" id="GO:0000160">
    <property type="term" value="P:phosphorelay signal transduction system"/>
    <property type="evidence" value="ECO:0007669"/>
    <property type="project" value="InterPro"/>
</dbReference>
<dbReference type="AlphaFoldDB" id="A0A1F6CKD9"/>
<evidence type="ECO:0000256" key="3">
    <source>
        <dbReference type="ARBA" id="ARBA00023015"/>
    </source>
</evidence>
<evidence type="ECO:0008006" key="12">
    <source>
        <dbReference type="Google" id="ProtNLM"/>
    </source>
</evidence>
<name>A0A1F6CKD9_HANXR</name>
<organism evidence="10 11">
    <name type="scientific">Handelsmanbacteria sp. (strain RIFCSPLOWO2_12_FULL_64_10)</name>
    <dbReference type="NCBI Taxonomy" id="1817868"/>
    <lineage>
        <taxon>Bacteria</taxon>
        <taxon>Candidatus Handelsmaniibacteriota</taxon>
    </lineage>
</organism>
<dbReference type="GO" id="GO:0006355">
    <property type="term" value="P:regulation of DNA-templated transcription"/>
    <property type="evidence" value="ECO:0007669"/>
    <property type="project" value="InterPro"/>
</dbReference>
<dbReference type="Pfam" id="PF02954">
    <property type="entry name" value="HTH_8"/>
    <property type="match status" value="1"/>
</dbReference>
<evidence type="ECO:0000256" key="5">
    <source>
        <dbReference type="ARBA" id="ARBA00023159"/>
    </source>
</evidence>
<keyword evidence="6" id="KW-0804">Transcription</keyword>
<evidence type="ECO:0000256" key="1">
    <source>
        <dbReference type="ARBA" id="ARBA00022741"/>
    </source>
</evidence>
<keyword evidence="2" id="KW-0067">ATP-binding</keyword>
<dbReference type="SUPFAM" id="SSF52172">
    <property type="entry name" value="CheY-like"/>
    <property type="match status" value="1"/>
</dbReference>
<evidence type="ECO:0000256" key="7">
    <source>
        <dbReference type="PROSITE-ProRule" id="PRU00169"/>
    </source>
</evidence>
<proteinExistence type="predicted"/>
<dbReference type="PANTHER" id="PTHR32071:SF113">
    <property type="entry name" value="ALGINATE BIOSYNTHESIS TRANSCRIPTIONAL REGULATORY PROTEIN ALGB"/>
    <property type="match status" value="1"/>
</dbReference>
<dbReference type="Gene3D" id="1.10.8.60">
    <property type="match status" value="1"/>
</dbReference>
<dbReference type="EMBL" id="MFKF01000227">
    <property type="protein sequence ID" value="OGG49714.1"/>
    <property type="molecule type" value="Genomic_DNA"/>
</dbReference>
<feature type="modified residue" description="4-aspartylphosphate" evidence="7">
    <location>
        <position position="53"/>
    </location>
</feature>
<feature type="domain" description="Response regulatory" evidence="9">
    <location>
        <begin position="4"/>
        <end position="118"/>
    </location>
</feature>
<evidence type="ECO:0000256" key="2">
    <source>
        <dbReference type="ARBA" id="ARBA00022840"/>
    </source>
</evidence>
<dbReference type="InterPro" id="IPR001789">
    <property type="entry name" value="Sig_transdc_resp-reg_receiver"/>
</dbReference>
<dbReference type="InterPro" id="IPR002078">
    <property type="entry name" value="Sigma_54_int"/>
</dbReference>
<evidence type="ECO:0000313" key="10">
    <source>
        <dbReference type="EMBL" id="OGG49714.1"/>
    </source>
</evidence>
<evidence type="ECO:0000256" key="6">
    <source>
        <dbReference type="ARBA" id="ARBA00023163"/>
    </source>
</evidence>
<sequence length="437" mass="48588">MSESVMVIDDDEVLRRAVGHFLNNQGYRVRAAASGEEGLALCEQEMPSLVLLDLRLPGMEGMEVLRKVKELDRACRVIVLTAYDTIRSAVEALKLGAEDYIAKPLPMGELGELVARLVRQSIADQLERGMGLDRIVGESLAMHQVFERVRRISRTSSTVLITGESGTGKELIARAIHFNSDRADRPFLSVNSASIPANLLEAEMFGYEKGAFTDAKMRKRGLVEVAGGGTLLLDEIDLMPLDLQAKILTVLETSRFRRVGGTEELSAGCRFIAATNRDLEKAVKSGEFREDLYYRLNVIPIHLPPLRERGDDVLLLARHFLGEYCHRHGMSFRELSAEAETLLKAYPWSGNVRELKNEIERAVLLTDGPTIRASDLSINRRIWDRDSDKVAPVEVSGAGQVRITFPAWGLSLDDLERQVIKKALSHTRGNISQAAKL</sequence>
<dbReference type="InterPro" id="IPR025662">
    <property type="entry name" value="Sigma_54_int_dom_ATP-bd_1"/>
</dbReference>
<dbReference type="PANTHER" id="PTHR32071">
    <property type="entry name" value="TRANSCRIPTIONAL REGULATORY PROTEIN"/>
    <property type="match status" value="1"/>
</dbReference>
<dbReference type="InterPro" id="IPR002197">
    <property type="entry name" value="HTH_Fis"/>
</dbReference>
<keyword evidence="7" id="KW-0597">Phosphoprotein</keyword>
<dbReference type="SMART" id="SM00448">
    <property type="entry name" value="REC"/>
    <property type="match status" value="1"/>
</dbReference>
<reference evidence="10 11" key="1">
    <citation type="journal article" date="2016" name="Nat. Commun.">
        <title>Thousands of microbial genomes shed light on interconnected biogeochemical processes in an aquifer system.</title>
        <authorList>
            <person name="Anantharaman K."/>
            <person name="Brown C.T."/>
            <person name="Hug L.A."/>
            <person name="Sharon I."/>
            <person name="Castelle C.J."/>
            <person name="Probst A.J."/>
            <person name="Thomas B.C."/>
            <person name="Singh A."/>
            <person name="Wilkins M.J."/>
            <person name="Karaoz U."/>
            <person name="Brodie E.L."/>
            <person name="Williams K.H."/>
            <person name="Hubbard S.S."/>
            <person name="Banfield J.F."/>
        </authorList>
    </citation>
    <scope>NUCLEOTIDE SEQUENCE [LARGE SCALE GENOMIC DNA]</scope>
    <source>
        <strain evidence="11">RIFCSPLOWO2_12_FULL_64_10</strain>
    </source>
</reference>
<dbReference type="GO" id="GO:0043565">
    <property type="term" value="F:sequence-specific DNA binding"/>
    <property type="evidence" value="ECO:0007669"/>
    <property type="project" value="InterPro"/>
</dbReference>